<dbReference type="AlphaFoldDB" id="A0A0G1VFD0"/>
<evidence type="ECO:0000313" key="4">
    <source>
        <dbReference type="Proteomes" id="UP000034682"/>
    </source>
</evidence>
<sequence length="316" mass="33920">MFNVMVLSSNNQQSEAFASPYLSADLGGVVGFESDSLFSDQVFIDDFDVASAEENTAGFVIVDGDSVLNSSNPLSTILPTRDGLLVYKVQSGDTLSKIAANFGISLNTIFWANKSLGNSIRPGQEIVILPVSGVAHQVDEGDSLESVAELYGVAPEKILQYNRGISPSHLRTGTSLVIPGAKPKKTFISILANNLPSLPGYFIMPTTGWNWGRLHNYNAVDIANACGTPIYAAAEGLVTRSDSYGWNEGYGRMIDIEHPNGVTTRYTHSQKNLVSVGDYVLQGDLIAYIGNTGKTDGPTGCHLHFEVHGARNPFAK</sequence>
<dbReference type="InterPro" id="IPR016047">
    <property type="entry name" value="M23ase_b-sheet_dom"/>
</dbReference>
<dbReference type="SMART" id="SM00257">
    <property type="entry name" value="LysM"/>
    <property type="match status" value="2"/>
</dbReference>
<dbReference type="Pfam" id="PF01551">
    <property type="entry name" value="Peptidase_M23"/>
    <property type="match status" value="1"/>
</dbReference>
<reference evidence="3 4" key="1">
    <citation type="journal article" date="2015" name="Nature">
        <title>rRNA introns, odd ribosomes, and small enigmatic genomes across a large radiation of phyla.</title>
        <authorList>
            <person name="Brown C.T."/>
            <person name="Hug L.A."/>
            <person name="Thomas B.C."/>
            <person name="Sharon I."/>
            <person name="Castelle C.J."/>
            <person name="Singh A."/>
            <person name="Wilkins M.J."/>
            <person name="Williams K.H."/>
            <person name="Banfield J.F."/>
        </authorList>
    </citation>
    <scope>NUCLEOTIDE SEQUENCE [LARGE SCALE GENOMIC DNA]</scope>
</reference>
<dbReference type="Gene3D" id="3.10.350.10">
    <property type="entry name" value="LysM domain"/>
    <property type="match status" value="2"/>
</dbReference>
<dbReference type="Gene3D" id="2.70.70.10">
    <property type="entry name" value="Glucose Permease (Domain IIA)"/>
    <property type="match status" value="1"/>
</dbReference>
<dbReference type="SUPFAM" id="SSF54106">
    <property type="entry name" value="LysM domain"/>
    <property type="match status" value="2"/>
</dbReference>
<dbReference type="EMBL" id="LCOK01000011">
    <property type="protein sequence ID" value="KKU76858.1"/>
    <property type="molecule type" value="Genomic_DNA"/>
</dbReference>
<gene>
    <name evidence="3" type="ORF">UY02_C0011G0005</name>
</gene>
<dbReference type="Pfam" id="PF01476">
    <property type="entry name" value="LysM"/>
    <property type="match status" value="2"/>
</dbReference>
<evidence type="ECO:0000256" key="1">
    <source>
        <dbReference type="ARBA" id="ARBA00022729"/>
    </source>
</evidence>
<feature type="domain" description="LysM" evidence="2">
    <location>
        <begin position="134"/>
        <end position="178"/>
    </location>
</feature>
<evidence type="ECO:0000313" key="3">
    <source>
        <dbReference type="EMBL" id="KKU76858.1"/>
    </source>
</evidence>
<dbReference type="InterPro" id="IPR011055">
    <property type="entry name" value="Dup_hybrid_motif"/>
</dbReference>
<keyword evidence="1" id="KW-0732">Signal</keyword>
<dbReference type="GO" id="GO:0004222">
    <property type="term" value="F:metalloendopeptidase activity"/>
    <property type="evidence" value="ECO:0007669"/>
    <property type="project" value="TreeGrafter"/>
</dbReference>
<comment type="caution">
    <text evidence="3">The sequence shown here is derived from an EMBL/GenBank/DDBJ whole genome shotgun (WGS) entry which is preliminary data.</text>
</comment>
<dbReference type="PANTHER" id="PTHR21666:SF289">
    <property type="entry name" value="L-ALA--D-GLU ENDOPEPTIDASE"/>
    <property type="match status" value="1"/>
</dbReference>
<dbReference type="CDD" id="cd00118">
    <property type="entry name" value="LysM"/>
    <property type="match status" value="2"/>
</dbReference>
<feature type="domain" description="LysM" evidence="2">
    <location>
        <begin position="85"/>
        <end position="128"/>
    </location>
</feature>
<dbReference type="CDD" id="cd12797">
    <property type="entry name" value="M23_peptidase"/>
    <property type="match status" value="1"/>
</dbReference>
<dbReference type="InterPro" id="IPR050570">
    <property type="entry name" value="Cell_wall_metabolism_enzyme"/>
</dbReference>
<dbReference type="SUPFAM" id="SSF51261">
    <property type="entry name" value="Duplicated hybrid motif"/>
    <property type="match status" value="1"/>
</dbReference>
<evidence type="ECO:0000259" key="2">
    <source>
        <dbReference type="PROSITE" id="PS51782"/>
    </source>
</evidence>
<name>A0A0G1VFD0_9BACT</name>
<protein>
    <submittedName>
        <fullName evidence="3">Peptidase M23B</fullName>
    </submittedName>
</protein>
<accession>A0A0G1VFD0</accession>
<organism evidence="3 4">
    <name type="scientific">Candidatus Giovannonibacteria bacterium GW2011_GWB1_47_6b</name>
    <dbReference type="NCBI Taxonomy" id="1618655"/>
    <lineage>
        <taxon>Bacteria</taxon>
        <taxon>Candidatus Giovannoniibacteriota</taxon>
    </lineage>
</organism>
<dbReference type="PANTHER" id="PTHR21666">
    <property type="entry name" value="PEPTIDASE-RELATED"/>
    <property type="match status" value="1"/>
</dbReference>
<dbReference type="PROSITE" id="PS51782">
    <property type="entry name" value="LYSM"/>
    <property type="match status" value="2"/>
</dbReference>
<dbReference type="InterPro" id="IPR036779">
    <property type="entry name" value="LysM_dom_sf"/>
</dbReference>
<proteinExistence type="predicted"/>
<dbReference type="InterPro" id="IPR018392">
    <property type="entry name" value="LysM"/>
</dbReference>
<dbReference type="Proteomes" id="UP000034682">
    <property type="component" value="Unassembled WGS sequence"/>
</dbReference>